<protein>
    <submittedName>
        <fullName evidence="4">GNAT family N-acetyltransferase</fullName>
    </submittedName>
</protein>
<evidence type="ECO:0000256" key="1">
    <source>
        <dbReference type="ARBA" id="ARBA00022679"/>
    </source>
</evidence>
<dbReference type="PANTHER" id="PTHR43877">
    <property type="entry name" value="AMINOALKYLPHOSPHONATE N-ACETYLTRANSFERASE-RELATED-RELATED"/>
    <property type="match status" value="1"/>
</dbReference>
<evidence type="ECO:0000259" key="3">
    <source>
        <dbReference type="PROSITE" id="PS51186"/>
    </source>
</evidence>
<evidence type="ECO:0000313" key="5">
    <source>
        <dbReference type="Proteomes" id="UP001500280"/>
    </source>
</evidence>
<reference evidence="5" key="1">
    <citation type="journal article" date="2019" name="Int. J. Syst. Evol. Microbiol.">
        <title>The Global Catalogue of Microorganisms (GCM) 10K type strain sequencing project: providing services to taxonomists for standard genome sequencing and annotation.</title>
        <authorList>
            <consortium name="The Broad Institute Genomics Platform"/>
            <consortium name="The Broad Institute Genome Sequencing Center for Infectious Disease"/>
            <person name="Wu L."/>
            <person name="Ma J."/>
        </authorList>
    </citation>
    <scope>NUCLEOTIDE SEQUENCE [LARGE SCALE GENOMIC DNA]</scope>
    <source>
        <strain evidence="5">JCM 14307</strain>
    </source>
</reference>
<dbReference type="SUPFAM" id="SSF55729">
    <property type="entry name" value="Acyl-CoA N-acyltransferases (Nat)"/>
    <property type="match status" value="1"/>
</dbReference>
<keyword evidence="1" id="KW-0808">Transferase</keyword>
<dbReference type="CDD" id="cd04301">
    <property type="entry name" value="NAT_SF"/>
    <property type="match status" value="1"/>
</dbReference>
<keyword evidence="2" id="KW-0012">Acyltransferase</keyword>
<evidence type="ECO:0000256" key="2">
    <source>
        <dbReference type="ARBA" id="ARBA00023315"/>
    </source>
</evidence>
<dbReference type="Proteomes" id="UP001500280">
    <property type="component" value="Unassembled WGS sequence"/>
</dbReference>
<dbReference type="EMBL" id="BAAANF010000006">
    <property type="protein sequence ID" value="GAA1676756.1"/>
    <property type="molecule type" value="Genomic_DNA"/>
</dbReference>
<sequence length="146" mass="15969">MIRIAEPSDAVAVNELLVQLGYPQSEVSATADRIRDWQSDPTSTAYVADDRGQVVGVVAVHVGPYFERTGSWARVVALVVSEQVRGQGIGGQLMAAAEQFATDHGCLRVELSSSDRRTEAHAFYEGRGYVNQSGRSSWFRREAARP</sequence>
<name>A0ABP4SR46_9ACTN</name>
<dbReference type="RefSeq" id="WP_344148594.1">
    <property type="nucleotide sequence ID" value="NZ_BAAANF010000006.1"/>
</dbReference>
<dbReference type="InterPro" id="IPR016181">
    <property type="entry name" value="Acyl_CoA_acyltransferase"/>
</dbReference>
<dbReference type="Gene3D" id="3.40.630.30">
    <property type="match status" value="1"/>
</dbReference>
<proteinExistence type="predicted"/>
<organism evidence="4 5">
    <name type="scientific">Kribbella yunnanensis</name>
    <dbReference type="NCBI Taxonomy" id="190194"/>
    <lineage>
        <taxon>Bacteria</taxon>
        <taxon>Bacillati</taxon>
        <taxon>Actinomycetota</taxon>
        <taxon>Actinomycetes</taxon>
        <taxon>Propionibacteriales</taxon>
        <taxon>Kribbellaceae</taxon>
        <taxon>Kribbella</taxon>
    </lineage>
</organism>
<keyword evidence="5" id="KW-1185">Reference proteome</keyword>
<accession>A0ABP4SR46</accession>
<evidence type="ECO:0000313" key="4">
    <source>
        <dbReference type="EMBL" id="GAA1676756.1"/>
    </source>
</evidence>
<comment type="caution">
    <text evidence="4">The sequence shown here is derived from an EMBL/GenBank/DDBJ whole genome shotgun (WGS) entry which is preliminary data.</text>
</comment>
<gene>
    <name evidence="4" type="ORF">GCM10009745_20080</name>
</gene>
<dbReference type="PROSITE" id="PS51186">
    <property type="entry name" value="GNAT"/>
    <property type="match status" value="1"/>
</dbReference>
<dbReference type="InterPro" id="IPR000182">
    <property type="entry name" value="GNAT_dom"/>
</dbReference>
<dbReference type="InterPro" id="IPR050832">
    <property type="entry name" value="Bact_Acetyltransf"/>
</dbReference>
<dbReference type="Pfam" id="PF00583">
    <property type="entry name" value="Acetyltransf_1"/>
    <property type="match status" value="1"/>
</dbReference>
<feature type="domain" description="N-acetyltransferase" evidence="3">
    <location>
        <begin position="1"/>
        <end position="146"/>
    </location>
</feature>